<evidence type="ECO:0000256" key="4">
    <source>
        <dbReference type="ARBA" id="ARBA00023163"/>
    </source>
</evidence>
<dbReference type="GO" id="GO:0046982">
    <property type="term" value="F:protein heterodimerization activity"/>
    <property type="evidence" value="ECO:0007669"/>
    <property type="project" value="InterPro"/>
</dbReference>
<evidence type="ECO:0000256" key="2">
    <source>
        <dbReference type="ARBA" id="ARBA00009788"/>
    </source>
</evidence>
<dbReference type="SUPFAM" id="SSF47113">
    <property type="entry name" value="Histone-fold"/>
    <property type="match status" value="1"/>
</dbReference>
<protein>
    <recommendedName>
        <fullName evidence="7">TAFII28-like protein domain-containing protein</fullName>
    </recommendedName>
</protein>
<evidence type="ECO:0000256" key="1">
    <source>
        <dbReference type="ARBA" id="ARBA00004123"/>
    </source>
</evidence>
<dbReference type="Pfam" id="PF04719">
    <property type="entry name" value="TAFII28"/>
    <property type="match status" value="1"/>
</dbReference>
<keyword evidence="3" id="KW-0805">Transcription regulation</keyword>
<evidence type="ECO:0000256" key="3">
    <source>
        <dbReference type="ARBA" id="ARBA00023015"/>
    </source>
</evidence>
<evidence type="ECO:0000256" key="6">
    <source>
        <dbReference type="SAM" id="MobiDB-lite"/>
    </source>
</evidence>
<feature type="region of interest" description="Disordered" evidence="6">
    <location>
        <begin position="274"/>
        <end position="299"/>
    </location>
</feature>
<comment type="caution">
    <text evidence="8">The sequence shown here is derived from an EMBL/GenBank/DDBJ whole genome shotgun (WGS) entry which is preliminary data.</text>
</comment>
<gene>
    <name evidence="8" type="ORF">OHK93_003931</name>
</gene>
<dbReference type="PANTHER" id="PTHR13218">
    <property type="entry name" value="TRANSCRIPTION INITIATION FACTOR TFIID SUBUNIT 11-RELATED"/>
    <property type="match status" value="1"/>
</dbReference>
<dbReference type="InterPro" id="IPR045127">
    <property type="entry name" value="TAF11-like"/>
</dbReference>
<dbReference type="EMBL" id="JAPUFD010000002">
    <property type="protein sequence ID" value="MDI1485742.1"/>
    <property type="molecule type" value="Genomic_DNA"/>
</dbReference>
<feature type="compositionally biased region" description="Basic and acidic residues" evidence="6">
    <location>
        <begin position="280"/>
        <end position="298"/>
    </location>
</feature>
<dbReference type="GO" id="GO:0005669">
    <property type="term" value="C:transcription factor TFIID complex"/>
    <property type="evidence" value="ECO:0007669"/>
    <property type="project" value="InterPro"/>
</dbReference>
<keyword evidence="5" id="KW-0539">Nucleus</keyword>
<dbReference type="PANTHER" id="PTHR13218:SF8">
    <property type="entry name" value="TRANSCRIPTION INITIATION FACTOR TFIID SUBUNIT 11"/>
    <property type="match status" value="1"/>
</dbReference>
<sequence length="388" mass="41133">MGGYVSGGTVIVLAGVGGRNHGLTTPLLPSDLPPTLITPPSPLNNPRKRPSLHLTNTQNAPSKRRKQGSIASGASSAHPLRQTSFPPNEALGDSSAVRSPSVESDFTAITGDGARSAITAGSGRGGRGKKGRRGGKRRTLSGSVAEKSKQGRRAGVQSERSVTADYGGEDDAEDEDDDDGGEGLDDDGGEEMDKAAERKNLSVLVDAFGSEQIERYEMFRRVKLKKETVRKIANFTLAQSVPPAVITTINGYTKTFIGTLIERARDVQQQWAALETPPDTPRETRVPIDPTDFKKANPDNDVVVQEGTSTSAAPGLLHNGGSPQTPSTPAAKQPDRPLGPLLPDHFREALRRYRRDGEATGTGLTGFSVGLGIPGTGSARLQGRRLFK</sequence>
<accession>A0AA43QFT3</accession>
<feature type="compositionally biased region" description="Low complexity" evidence="6">
    <location>
        <begin position="24"/>
        <end position="35"/>
    </location>
</feature>
<keyword evidence="9" id="KW-1185">Reference proteome</keyword>
<proteinExistence type="inferred from homology"/>
<feature type="compositionally biased region" description="Polar residues" evidence="6">
    <location>
        <begin position="321"/>
        <end position="330"/>
    </location>
</feature>
<dbReference type="InterPro" id="IPR009072">
    <property type="entry name" value="Histone-fold"/>
</dbReference>
<reference evidence="8" key="1">
    <citation type="journal article" date="2023" name="Genome Biol. Evol.">
        <title>First Whole Genome Sequence and Flow Cytometry Genome Size Data for the Lichen-Forming Fungus Ramalina farinacea (Ascomycota).</title>
        <authorList>
            <person name="Llewellyn T."/>
            <person name="Mian S."/>
            <person name="Hill R."/>
            <person name="Leitch I.J."/>
            <person name="Gaya E."/>
        </authorList>
    </citation>
    <scope>NUCLEOTIDE SEQUENCE</scope>
    <source>
        <strain evidence="8">LIQ254RAFAR</strain>
    </source>
</reference>
<comment type="similarity">
    <text evidence="2">Belongs to the TAF11 family.</text>
</comment>
<dbReference type="AlphaFoldDB" id="A0AA43QFT3"/>
<evidence type="ECO:0000313" key="9">
    <source>
        <dbReference type="Proteomes" id="UP001161017"/>
    </source>
</evidence>
<dbReference type="GO" id="GO:0051123">
    <property type="term" value="P:RNA polymerase II preinitiation complex assembly"/>
    <property type="evidence" value="ECO:0007669"/>
    <property type="project" value="InterPro"/>
</dbReference>
<comment type="subcellular location">
    <subcellularLocation>
        <location evidence="1">Nucleus</location>
    </subcellularLocation>
</comment>
<dbReference type="Gene3D" id="1.10.20.10">
    <property type="entry name" value="Histone, subunit A"/>
    <property type="match status" value="1"/>
</dbReference>
<feature type="compositionally biased region" description="Polar residues" evidence="6">
    <location>
        <begin position="69"/>
        <end position="86"/>
    </location>
</feature>
<feature type="compositionally biased region" description="Acidic residues" evidence="6">
    <location>
        <begin position="167"/>
        <end position="190"/>
    </location>
</feature>
<dbReference type="CDD" id="cd08048">
    <property type="entry name" value="HFD_TAF11"/>
    <property type="match status" value="1"/>
</dbReference>
<feature type="region of interest" description="Disordered" evidence="6">
    <location>
        <begin position="311"/>
        <end position="343"/>
    </location>
</feature>
<keyword evidence="4" id="KW-0804">Transcription</keyword>
<organism evidence="8 9">
    <name type="scientific">Ramalina farinacea</name>
    <dbReference type="NCBI Taxonomy" id="258253"/>
    <lineage>
        <taxon>Eukaryota</taxon>
        <taxon>Fungi</taxon>
        <taxon>Dikarya</taxon>
        <taxon>Ascomycota</taxon>
        <taxon>Pezizomycotina</taxon>
        <taxon>Lecanoromycetes</taxon>
        <taxon>OSLEUM clade</taxon>
        <taxon>Lecanoromycetidae</taxon>
        <taxon>Lecanorales</taxon>
        <taxon>Lecanorineae</taxon>
        <taxon>Ramalinaceae</taxon>
        <taxon>Ramalina</taxon>
    </lineage>
</organism>
<dbReference type="InterPro" id="IPR006809">
    <property type="entry name" value="TAFII28_dom"/>
</dbReference>
<evidence type="ECO:0000256" key="5">
    <source>
        <dbReference type="ARBA" id="ARBA00023242"/>
    </source>
</evidence>
<feature type="compositionally biased region" description="Basic residues" evidence="6">
    <location>
        <begin position="126"/>
        <end position="139"/>
    </location>
</feature>
<feature type="region of interest" description="Disordered" evidence="6">
    <location>
        <begin position="24"/>
        <end position="192"/>
    </location>
</feature>
<evidence type="ECO:0000259" key="7">
    <source>
        <dbReference type="Pfam" id="PF04719"/>
    </source>
</evidence>
<evidence type="ECO:0000313" key="8">
    <source>
        <dbReference type="EMBL" id="MDI1485742.1"/>
    </source>
</evidence>
<feature type="domain" description="TAFII28-like protein" evidence="7">
    <location>
        <begin position="204"/>
        <end position="290"/>
    </location>
</feature>
<name>A0AA43QFT3_9LECA</name>
<dbReference type="Proteomes" id="UP001161017">
    <property type="component" value="Unassembled WGS sequence"/>
</dbReference>
<dbReference type="GO" id="GO:0016251">
    <property type="term" value="F:RNA polymerase II general transcription initiation factor activity"/>
    <property type="evidence" value="ECO:0007669"/>
    <property type="project" value="TreeGrafter"/>
</dbReference>